<gene>
    <name evidence="4" type="ORF">GHYDROH2_17780</name>
</gene>
<evidence type="ECO:0000313" key="5">
    <source>
        <dbReference type="Proteomes" id="UP001144352"/>
    </source>
</evidence>
<dbReference type="Pfam" id="PF00383">
    <property type="entry name" value="dCMP_cyt_deam_1"/>
    <property type="match status" value="1"/>
</dbReference>
<dbReference type="EMBL" id="BSDS01000001">
    <property type="protein sequence ID" value="GLI38277.1"/>
    <property type="molecule type" value="Genomic_DNA"/>
</dbReference>
<proteinExistence type="predicted"/>
<reference evidence="4" key="1">
    <citation type="submission" date="2022-12" db="EMBL/GenBank/DDBJ databases">
        <title>Reference genome sequencing for broad-spectrum identification of bacterial and archaeal isolates by mass spectrometry.</title>
        <authorList>
            <person name="Sekiguchi Y."/>
            <person name="Tourlousse D.M."/>
        </authorList>
    </citation>
    <scope>NUCLEOTIDE SEQUENCE</scope>
    <source>
        <strain evidence="4">H2</strain>
    </source>
</reference>
<dbReference type="AlphaFoldDB" id="A0A9W6LBT6"/>
<dbReference type="GO" id="GO:0008270">
    <property type="term" value="F:zinc ion binding"/>
    <property type="evidence" value="ECO:0007669"/>
    <property type="project" value="InterPro"/>
</dbReference>
<dbReference type="PROSITE" id="PS51747">
    <property type="entry name" value="CYT_DCMP_DEAMINASES_2"/>
    <property type="match status" value="1"/>
</dbReference>
<keyword evidence="5" id="KW-1185">Reference proteome</keyword>
<sequence length="186" mass="20046">MLHLSLPLPEWARTSVGDSGIFAGDAEKMAFAIGLAHSNVEEGAGGPFGAAIFNRESGELVSVGVNLVVAGMNSVLHAEMVAIMAAEAKLGTYTLAARGRFELFSSCEPCAMCLGGILWSGVERLVCAAAADDARAIGFDEGPVYPESYRYLEERGIEIERGIMREEGKRVLELYRERGGILYNRR</sequence>
<comment type="caution">
    <text evidence="4">The sequence shown here is derived from an EMBL/GenBank/DDBJ whole genome shotgun (WGS) entry which is preliminary data.</text>
</comment>
<keyword evidence="1" id="KW-0479">Metal-binding</keyword>
<dbReference type="InterPro" id="IPR016192">
    <property type="entry name" value="APOBEC/CMP_deaminase_Zn-bd"/>
</dbReference>
<dbReference type="PANTHER" id="PTHR11079">
    <property type="entry name" value="CYTOSINE DEAMINASE FAMILY MEMBER"/>
    <property type="match status" value="1"/>
</dbReference>
<organism evidence="4 5">
    <name type="scientific">Geobacter hydrogenophilus</name>
    <dbReference type="NCBI Taxonomy" id="40983"/>
    <lineage>
        <taxon>Bacteria</taxon>
        <taxon>Pseudomonadati</taxon>
        <taxon>Thermodesulfobacteriota</taxon>
        <taxon>Desulfuromonadia</taxon>
        <taxon>Geobacterales</taxon>
        <taxon>Geobacteraceae</taxon>
        <taxon>Geobacter</taxon>
    </lineage>
</organism>
<dbReference type="GO" id="GO:0006152">
    <property type="term" value="P:purine nucleoside catabolic process"/>
    <property type="evidence" value="ECO:0007669"/>
    <property type="project" value="TreeGrafter"/>
</dbReference>
<dbReference type="SUPFAM" id="SSF53927">
    <property type="entry name" value="Cytidine deaminase-like"/>
    <property type="match status" value="1"/>
</dbReference>
<accession>A0A9W6LBT6</accession>
<dbReference type="InterPro" id="IPR002125">
    <property type="entry name" value="CMP_dCMP_dom"/>
</dbReference>
<dbReference type="RefSeq" id="WP_214187652.1">
    <property type="nucleotide sequence ID" value="NZ_BSDS01000001.1"/>
</dbReference>
<dbReference type="PROSITE" id="PS00903">
    <property type="entry name" value="CYT_DCMP_DEAMINASES_1"/>
    <property type="match status" value="1"/>
</dbReference>
<protein>
    <submittedName>
        <fullName evidence="4">tRNA-specific adenosine deaminase</fullName>
    </submittedName>
</protein>
<dbReference type="GO" id="GO:0047974">
    <property type="term" value="F:guanosine deaminase activity"/>
    <property type="evidence" value="ECO:0007669"/>
    <property type="project" value="TreeGrafter"/>
</dbReference>
<name>A0A9W6LBT6_9BACT</name>
<keyword evidence="2" id="KW-0862">Zinc</keyword>
<dbReference type="InterPro" id="IPR016193">
    <property type="entry name" value="Cytidine_deaminase-like"/>
</dbReference>
<dbReference type="Proteomes" id="UP001144352">
    <property type="component" value="Unassembled WGS sequence"/>
</dbReference>
<evidence type="ECO:0000256" key="1">
    <source>
        <dbReference type="ARBA" id="ARBA00022723"/>
    </source>
</evidence>
<dbReference type="CDD" id="cd01285">
    <property type="entry name" value="nucleoside_deaminase"/>
    <property type="match status" value="1"/>
</dbReference>
<feature type="domain" description="CMP/dCMP-type deaminase" evidence="3">
    <location>
        <begin position="23"/>
        <end position="152"/>
    </location>
</feature>
<evidence type="ECO:0000259" key="3">
    <source>
        <dbReference type="PROSITE" id="PS51747"/>
    </source>
</evidence>
<dbReference type="PANTHER" id="PTHR11079:SF161">
    <property type="entry name" value="CMP_DCMP-TYPE DEAMINASE DOMAIN-CONTAINING PROTEIN"/>
    <property type="match status" value="1"/>
</dbReference>
<dbReference type="Gene3D" id="3.40.140.10">
    <property type="entry name" value="Cytidine Deaminase, domain 2"/>
    <property type="match status" value="1"/>
</dbReference>
<evidence type="ECO:0000313" key="4">
    <source>
        <dbReference type="EMBL" id="GLI38277.1"/>
    </source>
</evidence>
<evidence type="ECO:0000256" key="2">
    <source>
        <dbReference type="ARBA" id="ARBA00022833"/>
    </source>
</evidence>